<feature type="domain" description="VanZ-like" evidence="2">
    <location>
        <begin position="13"/>
        <end position="82"/>
    </location>
</feature>
<dbReference type="Proteomes" id="UP000034119">
    <property type="component" value="Unassembled WGS sequence"/>
</dbReference>
<evidence type="ECO:0000259" key="2">
    <source>
        <dbReference type="Pfam" id="PF04892"/>
    </source>
</evidence>
<keyword evidence="1" id="KW-0472">Membrane</keyword>
<dbReference type="EMBL" id="LCPW01000002">
    <property type="protein sequence ID" value="KKW06185.1"/>
    <property type="molecule type" value="Genomic_DNA"/>
</dbReference>
<keyword evidence="1" id="KW-0812">Transmembrane</keyword>
<feature type="transmembrane region" description="Helical" evidence="1">
    <location>
        <begin position="66"/>
        <end position="83"/>
    </location>
</feature>
<proteinExistence type="predicted"/>
<sequence length="91" mass="10463">MAWREIFQKIKKFAFLVLRALGQSFGKGWKFWELALGAGTLTFLYAVSDELHQLLVPTRSGKFTDLGFDLTGIVFGVAFAWFYRRILLNRA</sequence>
<accession>A0A0G1VJ01</accession>
<comment type="caution">
    <text evidence="3">The sequence shown here is derived from an EMBL/GenBank/DDBJ whole genome shotgun (WGS) entry which is preliminary data.</text>
</comment>
<evidence type="ECO:0000313" key="4">
    <source>
        <dbReference type="Proteomes" id="UP000034119"/>
    </source>
</evidence>
<protein>
    <submittedName>
        <fullName evidence="3">Phosphotransbutyrylase</fullName>
    </submittedName>
</protein>
<organism evidence="3 4">
    <name type="scientific">candidate division CPR1 bacterium GW2011_GWC1_49_13</name>
    <dbReference type="NCBI Taxonomy" id="1618342"/>
    <lineage>
        <taxon>Bacteria</taxon>
        <taxon>candidate division CPR1</taxon>
    </lineage>
</organism>
<name>A0A0G1VJ01_9BACT</name>
<dbReference type="AlphaFoldDB" id="A0A0G1VJ01"/>
<dbReference type="InterPro" id="IPR006976">
    <property type="entry name" value="VanZ-like"/>
</dbReference>
<reference evidence="3 4" key="1">
    <citation type="journal article" date="2015" name="Nature">
        <title>rRNA introns, odd ribosomes, and small enigmatic genomes across a large radiation of phyla.</title>
        <authorList>
            <person name="Brown C.T."/>
            <person name="Hug L.A."/>
            <person name="Thomas B.C."/>
            <person name="Sharon I."/>
            <person name="Castelle C.J."/>
            <person name="Singh A."/>
            <person name="Wilkins M.J."/>
            <person name="Williams K.H."/>
            <person name="Banfield J.F."/>
        </authorList>
    </citation>
    <scope>NUCLEOTIDE SEQUENCE [LARGE SCALE GENOMIC DNA]</scope>
</reference>
<dbReference type="NCBIfam" id="NF037970">
    <property type="entry name" value="vanZ_1"/>
    <property type="match status" value="1"/>
</dbReference>
<dbReference type="Pfam" id="PF04892">
    <property type="entry name" value="VanZ"/>
    <property type="match status" value="1"/>
</dbReference>
<evidence type="ECO:0000313" key="3">
    <source>
        <dbReference type="EMBL" id="KKW06185.1"/>
    </source>
</evidence>
<evidence type="ECO:0000256" key="1">
    <source>
        <dbReference type="SAM" id="Phobius"/>
    </source>
</evidence>
<dbReference type="STRING" id="1618342.UY40_C0002G0035"/>
<keyword evidence="1" id="KW-1133">Transmembrane helix</keyword>
<gene>
    <name evidence="3" type="ORF">UY40_C0002G0035</name>
</gene>